<dbReference type="AlphaFoldDB" id="A0A3A8PZA3"/>
<protein>
    <submittedName>
        <fullName evidence="2">Uncharacterized protein</fullName>
    </submittedName>
</protein>
<proteinExistence type="predicted"/>
<keyword evidence="3" id="KW-1185">Reference proteome</keyword>
<evidence type="ECO:0000313" key="2">
    <source>
        <dbReference type="EMBL" id="RKH61819.1"/>
    </source>
</evidence>
<name>A0A3A8PZA3_9BACT</name>
<gene>
    <name evidence="2" type="ORF">D7X96_30960</name>
</gene>
<organism evidence="2 3">
    <name type="scientific">Corallococcus interemptor</name>
    <dbReference type="NCBI Taxonomy" id="2316720"/>
    <lineage>
        <taxon>Bacteria</taxon>
        <taxon>Pseudomonadati</taxon>
        <taxon>Myxococcota</taxon>
        <taxon>Myxococcia</taxon>
        <taxon>Myxococcales</taxon>
        <taxon>Cystobacterineae</taxon>
        <taxon>Myxococcaceae</taxon>
        <taxon>Corallococcus</taxon>
    </lineage>
</organism>
<dbReference type="EMBL" id="RAWM01000122">
    <property type="protein sequence ID" value="RKH61819.1"/>
    <property type="molecule type" value="Genomic_DNA"/>
</dbReference>
<reference evidence="3" key="1">
    <citation type="submission" date="2018-09" db="EMBL/GenBank/DDBJ databases">
        <authorList>
            <person name="Livingstone P.G."/>
            <person name="Whitworth D.E."/>
        </authorList>
    </citation>
    <scope>NUCLEOTIDE SEQUENCE [LARGE SCALE GENOMIC DNA]</scope>
    <source>
        <strain evidence="3">AB047A</strain>
    </source>
</reference>
<feature type="region of interest" description="Disordered" evidence="1">
    <location>
        <begin position="280"/>
        <end position="304"/>
    </location>
</feature>
<evidence type="ECO:0000313" key="3">
    <source>
        <dbReference type="Proteomes" id="UP000282656"/>
    </source>
</evidence>
<comment type="caution">
    <text evidence="2">The sequence shown here is derived from an EMBL/GenBank/DDBJ whole genome shotgun (WGS) entry which is preliminary data.</text>
</comment>
<sequence length="347" mass="37805">MIAFIPIFLYALFLDDLLRYALDAQEAVVATVWDYTIQDWAMSGGGGEYGNFSQVQGYARQMYCDHESGVDDYTMDGDKARDCQTEAHHEHAALTAHPCWLNPGAQQVECTGPDKQVGLMGIPIESGFADEFNHGGLIKCNGRIGVQNYMLNENTFSEFSKKPLAKTMQDKGGSVHGQAKGSDGTSAYLLPWEQMSIIADPWAINDDVSIRPGQKGGLGGGSGDFYKRVTNVYTNLANVGFGPMSVAATEFFSKAMSNNLLSPALVGPLVSPVSLGGSLELGDNPRTPNVAIKPQTGTGNPSEKIRQAGHNEYYFNTEWRDWDRNAPEKTLKDRGNNYMGCKNAESC</sequence>
<evidence type="ECO:0000256" key="1">
    <source>
        <dbReference type="SAM" id="MobiDB-lite"/>
    </source>
</evidence>
<accession>A0A3A8PZA3</accession>
<dbReference type="Proteomes" id="UP000282656">
    <property type="component" value="Unassembled WGS sequence"/>
</dbReference>